<dbReference type="GO" id="GO:0048500">
    <property type="term" value="C:signal recognition particle"/>
    <property type="evidence" value="ECO:0007669"/>
    <property type="project" value="UniProtKB-UniRule"/>
</dbReference>
<comment type="similarity">
    <text evidence="1 9">Belongs to the GTP-binding SRP family. SRP54 subfamily.</text>
</comment>
<dbReference type="AlphaFoldDB" id="A0A7J0BGK9"/>
<dbReference type="InterPro" id="IPR027417">
    <property type="entry name" value="P-loop_NTPase"/>
</dbReference>
<keyword evidence="5 9" id="KW-0342">GTP-binding</keyword>
<dbReference type="CDD" id="cd18539">
    <property type="entry name" value="SRP_G"/>
    <property type="match status" value="1"/>
</dbReference>
<comment type="caution">
    <text evidence="14">The sequence shown here is derived from an EMBL/GenBank/DDBJ whole genome shotgun (WGS) entry which is preliminary data.</text>
</comment>
<dbReference type="Proteomes" id="UP000503840">
    <property type="component" value="Unassembled WGS sequence"/>
</dbReference>
<dbReference type="SMART" id="SM00963">
    <property type="entry name" value="SRP54_N"/>
    <property type="match status" value="1"/>
</dbReference>
<gene>
    <name evidence="9 14" type="primary">ffh</name>
    <name evidence="14" type="ORF">DSM101010T_12050</name>
</gene>
<evidence type="ECO:0000256" key="8">
    <source>
        <dbReference type="ARBA" id="ARBA00048027"/>
    </source>
</evidence>
<dbReference type="Pfam" id="PF00448">
    <property type="entry name" value="SRP54"/>
    <property type="match status" value="1"/>
</dbReference>
<keyword evidence="9" id="KW-0963">Cytoplasm</keyword>
<keyword evidence="4 9" id="KW-0694">RNA-binding</keyword>
<evidence type="ECO:0000259" key="12">
    <source>
        <dbReference type="SMART" id="SM00962"/>
    </source>
</evidence>
<evidence type="ECO:0000256" key="2">
    <source>
        <dbReference type="ARBA" id="ARBA00022741"/>
    </source>
</evidence>
<evidence type="ECO:0000256" key="9">
    <source>
        <dbReference type="HAMAP-Rule" id="MF_00306"/>
    </source>
</evidence>
<dbReference type="InterPro" id="IPR004125">
    <property type="entry name" value="Signal_recog_particle_SRP54_M"/>
</dbReference>
<feature type="binding site" evidence="9">
    <location>
        <begin position="247"/>
        <end position="250"/>
    </location>
    <ligand>
        <name>GTP</name>
        <dbReference type="ChEBI" id="CHEBI:37565"/>
    </ligand>
</feature>
<feature type="region of interest" description="Disordered" evidence="10">
    <location>
        <begin position="483"/>
        <end position="538"/>
    </location>
</feature>
<reference evidence="14 15" key="1">
    <citation type="submission" date="2020-05" db="EMBL/GenBank/DDBJ databases">
        <title>Draft genome sequence of Desulfovibrio sp. strain HN2T.</title>
        <authorList>
            <person name="Ueno A."/>
            <person name="Tamazawa S."/>
            <person name="Tamamura S."/>
            <person name="Murakami T."/>
            <person name="Kiyama T."/>
            <person name="Inomata H."/>
            <person name="Amano Y."/>
            <person name="Miyakawa K."/>
            <person name="Tamaki H."/>
            <person name="Naganuma T."/>
            <person name="Kaneko K."/>
        </authorList>
    </citation>
    <scope>NUCLEOTIDE SEQUENCE [LARGE SCALE GENOMIC DNA]</scope>
    <source>
        <strain evidence="14 15">HN2</strain>
    </source>
</reference>
<dbReference type="InterPro" id="IPR004780">
    <property type="entry name" value="SRP"/>
</dbReference>
<comment type="subcellular location">
    <subcellularLocation>
        <location evidence="9">Cytoplasm</location>
    </subcellularLocation>
    <text evidence="9">The SRP-RNC complex is targeted to the cytoplasmic membrane.</text>
</comment>
<comment type="function">
    <text evidence="9">Involved in targeting and insertion of nascent membrane proteins into the cytoplasmic membrane. Binds to the hydrophobic signal sequence of the ribosome-nascent chain (RNC) as it emerges from the ribosomes. The SRP-RNC complex is then targeted to the cytoplasmic membrane where it interacts with the SRP receptor FtsY.</text>
</comment>
<protein>
    <recommendedName>
        <fullName evidence="9">Signal recognition particle protein</fullName>
        <ecNumber evidence="9">3.6.5.4</ecNumber>
    </recommendedName>
    <alternativeName>
        <fullName evidence="9">Fifty-four homolog</fullName>
    </alternativeName>
</protein>
<feature type="domain" description="AAA+ ATPase" evidence="11">
    <location>
        <begin position="99"/>
        <end position="246"/>
    </location>
</feature>
<feature type="domain" description="Signal recognition particle SRP54 helical bundle" evidence="13">
    <location>
        <begin position="1"/>
        <end position="86"/>
    </location>
</feature>
<dbReference type="Gene3D" id="1.20.120.140">
    <property type="entry name" value="Signal recognition particle SRP54, nucleotide-binding domain"/>
    <property type="match status" value="1"/>
</dbReference>
<proteinExistence type="inferred from homology"/>
<feature type="binding site" evidence="9">
    <location>
        <begin position="189"/>
        <end position="193"/>
    </location>
    <ligand>
        <name>GTP</name>
        <dbReference type="ChEBI" id="CHEBI:37565"/>
    </ligand>
</feature>
<dbReference type="InterPro" id="IPR013822">
    <property type="entry name" value="Signal_recog_particl_SRP54_hlx"/>
</dbReference>
<dbReference type="GO" id="GO:0005525">
    <property type="term" value="F:GTP binding"/>
    <property type="evidence" value="ECO:0007669"/>
    <property type="project" value="UniProtKB-UniRule"/>
</dbReference>
<keyword evidence="7 9" id="KW-0687">Ribonucleoprotein</keyword>
<evidence type="ECO:0000313" key="15">
    <source>
        <dbReference type="Proteomes" id="UP000503840"/>
    </source>
</evidence>
<dbReference type="GO" id="GO:0003924">
    <property type="term" value="F:GTPase activity"/>
    <property type="evidence" value="ECO:0007669"/>
    <property type="project" value="UniProtKB-UniRule"/>
</dbReference>
<dbReference type="SMART" id="SM00382">
    <property type="entry name" value="AAA"/>
    <property type="match status" value="1"/>
</dbReference>
<accession>A0A7J0BGK9</accession>
<dbReference type="Gene3D" id="1.10.260.30">
    <property type="entry name" value="Signal recognition particle, SRP54 subunit, M-domain"/>
    <property type="match status" value="1"/>
</dbReference>
<dbReference type="SMART" id="SM00962">
    <property type="entry name" value="SRP54"/>
    <property type="match status" value="1"/>
</dbReference>
<organism evidence="14 15">
    <name type="scientific">Desulfovibrio subterraneus</name>
    <dbReference type="NCBI Taxonomy" id="2718620"/>
    <lineage>
        <taxon>Bacteria</taxon>
        <taxon>Pseudomonadati</taxon>
        <taxon>Thermodesulfobacteriota</taxon>
        <taxon>Desulfovibrionia</taxon>
        <taxon>Desulfovibrionales</taxon>
        <taxon>Desulfovibrionaceae</taxon>
        <taxon>Desulfovibrio</taxon>
    </lineage>
</organism>
<evidence type="ECO:0000256" key="5">
    <source>
        <dbReference type="ARBA" id="ARBA00023134"/>
    </source>
</evidence>
<evidence type="ECO:0000259" key="13">
    <source>
        <dbReference type="SMART" id="SM00963"/>
    </source>
</evidence>
<dbReference type="PANTHER" id="PTHR11564">
    <property type="entry name" value="SIGNAL RECOGNITION PARTICLE 54K PROTEIN SRP54"/>
    <property type="match status" value="1"/>
</dbReference>
<comment type="domain">
    <text evidence="9">Composed of three domains: the N-terminal N domain, which is responsible for interactions with the ribosome, the central G domain, which binds GTP, and the C-terminal M domain, which binds the RNA and the signal sequence of the RNC.</text>
</comment>
<evidence type="ECO:0000256" key="6">
    <source>
        <dbReference type="ARBA" id="ARBA00023135"/>
    </source>
</evidence>
<keyword evidence="3 9" id="KW-0378">Hydrolase</keyword>
<evidence type="ECO:0000256" key="10">
    <source>
        <dbReference type="SAM" id="MobiDB-lite"/>
    </source>
</evidence>
<dbReference type="Pfam" id="PF02881">
    <property type="entry name" value="SRP54_N"/>
    <property type="match status" value="1"/>
</dbReference>
<dbReference type="NCBIfam" id="TIGR00959">
    <property type="entry name" value="ffh"/>
    <property type="match status" value="1"/>
</dbReference>
<dbReference type="RefSeq" id="WP_174404510.1">
    <property type="nucleotide sequence ID" value="NZ_BLVO01000012.1"/>
</dbReference>
<dbReference type="HAMAP" id="MF_00306">
    <property type="entry name" value="SRP54"/>
    <property type="match status" value="1"/>
</dbReference>
<feature type="compositionally biased region" description="Basic residues" evidence="10">
    <location>
        <begin position="520"/>
        <end position="538"/>
    </location>
</feature>
<sequence>MFETLSDRLNSVFKKFSGQKTLNEENVQEGLREVRLALLEADVNFKVVKDFTDRVRERCLGQEVLKGVNPAQQVIKIVHDELVELLGGDTTSLNLSGAKPHVIMMVGLQGSGKTTSSAKLANFLRKQKLKPYLVPADVYRPAAIDQLHTLAKQLGIPAYASTTQMNPVDIAVAAYAEAREQQCDVILLDTAGRLHVDEQLMNELVNIKEKLNPAEILFVADAMTGQDAVTVAEAFNAKLGLTGAVLTKMDGDARGGAALSIKTVTGTSVKFVGMGEKISDLEVFHPDRIAGRILGMGDVLTLVEKAQAEVSQEEAEAMARKMQKAEFDFEDFRTQMRRMRKLGSLEGILKLIPGMGALKEKLGDLNVPDKEMNRIEAIINSMTDQERRNPDLINVSRKKRIAGGCGLKVQDVDNLIKSFSQMRMMMKQMMGGGGKKGQMGKMPKMSNMPTIPGMNLPGMGKLRGLPGKAKADMSNLDAMQAMQSMGGMGGMPGMPGMPGFPGMDDGEASQGPSKDDLKKKRDARKKEKLKKKQGRKKK</sequence>
<comment type="subunit">
    <text evidence="9">Part of the signal recognition particle protein translocation system, which is composed of SRP and FtsY.</text>
</comment>
<feature type="binding site" evidence="9">
    <location>
        <begin position="107"/>
        <end position="114"/>
    </location>
    <ligand>
        <name>GTP</name>
        <dbReference type="ChEBI" id="CHEBI:37565"/>
    </ligand>
</feature>
<feature type="domain" description="SRP54-type proteins GTP-binding" evidence="12">
    <location>
        <begin position="100"/>
        <end position="295"/>
    </location>
</feature>
<evidence type="ECO:0000256" key="4">
    <source>
        <dbReference type="ARBA" id="ARBA00022884"/>
    </source>
</evidence>
<dbReference type="GO" id="GO:0006614">
    <property type="term" value="P:SRP-dependent cotranslational protein targeting to membrane"/>
    <property type="evidence" value="ECO:0007669"/>
    <property type="project" value="InterPro"/>
</dbReference>
<name>A0A7J0BGK9_9BACT</name>
<evidence type="ECO:0000256" key="1">
    <source>
        <dbReference type="ARBA" id="ARBA00005450"/>
    </source>
</evidence>
<dbReference type="InterPro" id="IPR022941">
    <property type="entry name" value="SRP54"/>
</dbReference>
<keyword evidence="6 9" id="KW-0733">Signal recognition particle</keyword>
<dbReference type="InterPro" id="IPR003593">
    <property type="entry name" value="AAA+_ATPase"/>
</dbReference>
<dbReference type="InterPro" id="IPR042101">
    <property type="entry name" value="SRP54_N_sf"/>
</dbReference>
<evidence type="ECO:0000259" key="11">
    <source>
        <dbReference type="SMART" id="SM00382"/>
    </source>
</evidence>
<keyword evidence="2 9" id="KW-0547">Nucleotide-binding</keyword>
<dbReference type="SUPFAM" id="SSF47446">
    <property type="entry name" value="Signal peptide-binding domain"/>
    <property type="match status" value="1"/>
</dbReference>
<dbReference type="GO" id="GO:0008312">
    <property type="term" value="F:7S RNA binding"/>
    <property type="evidence" value="ECO:0007669"/>
    <property type="project" value="InterPro"/>
</dbReference>
<comment type="catalytic activity">
    <reaction evidence="8 9">
        <text>GTP + H2O = GDP + phosphate + H(+)</text>
        <dbReference type="Rhea" id="RHEA:19669"/>
        <dbReference type="ChEBI" id="CHEBI:15377"/>
        <dbReference type="ChEBI" id="CHEBI:15378"/>
        <dbReference type="ChEBI" id="CHEBI:37565"/>
        <dbReference type="ChEBI" id="CHEBI:43474"/>
        <dbReference type="ChEBI" id="CHEBI:58189"/>
        <dbReference type="EC" id="3.6.5.4"/>
    </reaction>
</comment>
<dbReference type="PANTHER" id="PTHR11564:SF5">
    <property type="entry name" value="SIGNAL RECOGNITION PARTICLE SUBUNIT SRP54"/>
    <property type="match status" value="1"/>
</dbReference>
<dbReference type="Pfam" id="PF02978">
    <property type="entry name" value="SRP_SPB"/>
    <property type="match status" value="1"/>
</dbReference>
<dbReference type="EMBL" id="BLVO01000012">
    <property type="protein sequence ID" value="GFM32840.1"/>
    <property type="molecule type" value="Genomic_DNA"/>
</dbReference>
<keyword evidence="15" id="KW-1185">Reference proteome</keyword>
<dbReference type="EC" id="3.6.5.4" evidence="9"/>
<evidence type="ECO:0000256" key="3">
    <source>
        <dbReference type="ARBA" id="ARBA00022801"/>
    </source>
</evidence>
<dbReference type="InterPro" id="IPR000897">
    <property type="entry name" value="SRP54_GTPase_dom"/>
</dbReference>
<dbReference type="SUPFAM" id="SSF52540">
    <property type="entry name" value="P-loop containing nucleoside triphosphate hydrolases"/>
    <property type="match status" value="1"/>
</dbReference>
<evidence type="ECO:0000313" key="14">
    <source>
        <dbReference type="EMBL" id="GFM32840.1"/>
    </source>
</evidence>
<dbReference type="InterPro" id="IPR036891">
    <property type="entry name" value="Signal_recog_part_SRP54_M_sf"/>
</dbReference>
<dbReference type="FunFam" id="3.40.50.300:FF:000022">
    <property type="entry name" value="Signal recognition particle 54 kDa subunit"/>
    <property type="match status" value="1"/>
</dbReference>
<evidence type="ECO:0000256" key="7">
    <source>
        <dbReference type="ARBA" id="ARBA00023274"/>
    </source>
</evidence>
<dbReference type="Gene3D" id="3.40.50.300">
    <property type="entry name" value="P-loop containing nucleotide triphosphate hydrolases"/>
    <property type="match status" value="1"/>
</dbReference>